<dbReference type="SMART" id="SM00121">
    <property type="entry name" value="IB"/>
    <property type="match status" value="1"/>
</dbReference>
<keyword evidence="3" id="KW-0964">Secreted</keyword>
<comment type="similarity">
    <text evidence="2">Belongs to the CCN family.</text>
</comment>
<dbReference type="PROSITE" id="PS01185">
    <property type="entry name" value="CTCK_1"/>
    <property type="match status" value="1"/>
</dbReference>
<dbReference type="SUPFAM" id="SSF82895">
    <property type="entry name" value="TSP-1 type 1 repeat"/>
    <property type="match status" value="1"/>
</dbReference>
<dbReference type="GO" id="GO:0008201">
    <property type="term" value="F:heparin binding"/>
    <property type="evidence" value="ECO:0007669"/>
    <property type="project" value="TreeGrafter"/>
</dbReference>
<feature type="region of interest" description="Disordered" evidence="12">
    <location>
        <begin position="123"/>
        <end position="166"/>
    </location>
</feature>
<organism evidence="16 17">
    <name type="scientific">Phrynocephalus forsythii</name>
    <dbReference type="NCBI Taxonomy" id="171643"/>
    <lineage>
        <taxon>Eukaryota</taxon>
        <taxon>Metazoa</taxon>
        <taxon>Chordata</taxon>
        <taxon>Craniata</taxon>
        <taxon>Vertebrata</taxon>
        <taxon>Euteleostomi</taxon>
        <taxon>Lepidosauria</taxon>
        <taxon>Squamata</taxon>
        <taxon>Bifurcata</taxon>
        <taxon>Unidentata</taxon>
        <taxon>Episquamata</taxon>
        <taxon>Toxicofera</taxon>
        <taxon>Iguania</taxon>
        <taxon>Acrodonta</taxon>
        <taxon>Agamidae</taxon>
        <taxon>Agaminae</taxon>
        <taxon>Phrynocephalus</taxon>
    </lineage>
</organism>
<dbReference type="InterPro" id="IPR001007">
    <property type="entry name" value="VWF_dom"/>
</dbReference>
<dbReference type="GO" id="GO:0030335">
    <property type="term" value="P:positive regulation of cell migration"/>
    <property type="evidence" value="ECO:0007669"/>
    <property type="project" value="TreeGrafter"/>
</dbReference>
<keyword evidence="4" id="KW-0597">Phosphoprotein</keyword>
<evidence type="ECO:0000259" key="13">
    <source>
        <dbReference type="PROSITE" id="PS01225"/>
    </source>
</evidence>
<dbReference type="GO" id="GO:0045597">
    <property type="term" value="P:positive regulation of cell differentiation"/>
    <property type="evidence" value="ECO:0007669"/>
    <property type="project" value="TreeGrafter"/>
</dbReference>
<keyword evidence="6" id="KW-1015">Disulfide bond</keyword>
<evidence type="ECO:0000256" key="3">
    <source>
        <dbReference type="ARBA" id="ARBA00022525"/>
    </source>
</evidence>
<evidence type="ECO:0000256" key="1">
    <source>
        <dbReference type="ARBA" id="ARBA00004613"/>
    </source>
</evidence>
<dbReference type="PROSITE" id="PS01225">
    <property type="entry name" value="CTCK_2"/>
    <property type="match status" value="1"/>
</dbReference>
<name>A0A9Q1B3C7_9SAUR</name>
<dbReference type="Gene3D" id="2.20.100.10">
    <property type="entry name" value="Thrombospondin type-1 (TSP1) repeat"/>
    <property type="match status" value="1"/>
</dbReference>
<dbReference type="Proteomes" id="UP001142489">
    <property type="component" value="Unassembled WGS sequence"/>
</dbReference>
<dbReference type="SMART" id="SM00214">
    <property type="entry name" value="VWC"/>
    <property type="match status" value="1"/>
</dbReference>
<gene>
    <name evidence="16" type="ORF">JRQ81_014716</name>
</gene>
<comment type="caution">
    <text evidence="11">Lacks conserved residue(s) required for the propagation of feature annotation.</text>
</comment>
<evidence type="ECO:0000313" key="17">
    <source>
        <dbReference type="Proteomes" id="UP001142489"/>
    </source>
</evidence>
<evidence type="ECO:0000313" key="16">
    <source>
        <dbReference type="EMBL" id="KAJ7332536.1"/>
    </source>
</evidence>
<dbReference type="InterPro" id="IPR006208">
    <property type="entry name" value="Glyco_hormone_CN"/>
</dbReference>
<dbReference type="Pfam" id="PF00007">
    <property type="entry name" value="Cys_knot"/>
    <property type="match status" value="1"/>
</dbReference>
<dbReference type="GO" id="GO:0009891">
    <property type="term" value="P:positive regulation of biosynthetic process"/>
    <property type="evidence" value="ECO:0007669"/>
    <property type="project" value="UniProtKB-ARBA"/>
</dbReference>
<dbReference type="PROSITE" id="PS00222">
    <property type="entry name" value="IGFBP_N_1"/>
    <property type="match status" value="1"/>
</dbReference>
<dbReference type="GO" id="GO:2000026">
    <property type="term" value="P:regulation of multicellular organismal development"/>
    <property type="evidence" value="ECO:0007669"/>
    <property type="project" value="UniProtKB-ARBA"/>
</dbReference>
<dbReference type="InterPro" id="IPR036383">
    <property type="entry name" value="TSP1_rpt_sf"/>
</dbReference>
<dbReference type="GO" id="GO:0005178">
    <property type="term" value="F:integrin binding"/>
    <property type="evidence" value="ECO:0007669"/>
    <property type="project" value="TreeGrafter"/>
</dbReference>
<dbReference type="InterPro" id="IPR050941">
    <property type="entry name" value="CCN"/>
</dbReference>
<evidence type="ECO:0000256" key="12">
    <source>
        <dbReference type="SAM" id="MobiDB-lite"/>
    </source>
</evidence>
<dbReference type="GO" id="GO:0051240">
    <property type="term" value="P:positive regulation of multicellular organismal process"/>
    <property type="evidence" value="ECO:0007669"/>
    <property type="project" value="UniProtKB-ARBA"/>
</dbReference>
<feature type="domain" description="VWFC" evidence="14">
    <location>
        <begin position="386"/>
        <end position="452"/>
    </location>
</feature>
<dbReference type="PANTHER" id="PTHR11348:SF18">
    <property type="entry name" value="CCN FAMILY MEMBER 1"/>
    <property type="match status" value="1"/>
</dbReference>
<dbReference type="FunFam" id="2.20.100.10:FF:000038">
    <property type="entry name" value="CYR61 isoform 1"/>
    <property type="match status" value="1"/>
</dbReference>
<dbReference type="FunFam" id="2.10.70.10:FF:000015">
    <property type="entry name" value="CYR61 isoform 1"/>
    <property type="match status" value="1"/>
</dbReference>
<evidence type="ECO:0000256" key="4">
    <source>
        <dbReference type="ARBA" id="ARBA00022553"/>
    </source>
</evidence>
<dbReference type="InterPro" id="IPR000867">
    <property type="entry name" value="IGFBP-like"/>
</dbReference>
<dbReference type="InterPro" id="IPR000884">
    <property type="entry name" value="TSP1_rpt"/>
</dbReference>
<reference evidence="16" key="1">
    <citation type="journal article" date="2023" name="DNA Res.">
        <title>Chromosome-level genome assembly of Phrynocephalus forsythii using third-generation DNA sequencing and Hi-C analysis.</title>
        <authorList>
            <person name="Qi Y."/>
            <person name="Zhao W."/>
            <person name="Zhao Y."/>
            <person name="Niu C."/>
            <person name="Cao S."/>
            <person name="Zhang Y."/>
        </authorList>
    </citation>
    <scope>NUCLEOTIDE SEQUENCE</scope>
    <source>
        <tissue evidence="16">Muscle</tissue>
    </source>
</reference>
<dbReference type="PROSITE" id="PS51323">
    <property type="entry name" value="IGFBP_N_2"/>
    <property type="match status" value="1"/>
</dbReference>
<dbReference type="SMART" id="SM00209">
    <property type="entry name" value="TSP1"/>
    <property type="match status" value="1"/>
</dbReference>
<dbReference type="GO" id="GO:0007165">
    <property type="term" value="P:signal transduction"/>
    <property type="evidence" value="ECO:0007669"/>
    <property type="project" value="InterPro"/>
</dbReference>
<keyword evidence="5" id="KW-0732">Signal</keyword>
<dbReference type="PROSITE" id="PS01208">
    <property type="entry name" value="VWFC_1"/>
    <property type="match status" value="1"/>
</dbReference>
<dbReference type="GO" id="GO:0019838">
    <property type="term" value="F:growth factor binding"/>
    <property type="evidence" value="ECO:0007669"/>
    <property type="project" value="UniProtKB-KW"/>
</dbReference>
<dbReference type="GO" id="GO:0010556">
    <property type="term" value="P:regulation of macromolecule biosynthetic process"/>
    <property type="evidence" value="ECO:0007669"/>
    <property type="project" value="UniProtKB-ARBA"/>
</dbReference>
<evidence type="ECO:0000256" key="11">
    <source>
        <dbReference type="PROSITE-ProRule" id="PRU00039"/>
    </source>
</evidence>
<evidence type="ECO:0000256" key="10">
    <source>
        <dbReference type="ARBA" id="ARBA00042351"/>
    </source>
</evidence>
<sequence length="663" mass="72752">MELQCYSTGATCAETAMMALTTPAKEAFEFLPEYTKFLKSRGLLIQPIPTSSAERPYLQEQGMVDQGPHEVVFWLKRSPRRQRLACLPATSSSGVADDEVLKTFSKYGSGLETSGVCLAKAGNHFGDNSGTRNVRAAAARGGRAGYKKRLPRGASSDGKRDPRDTRCEVAFFVGKERREAGKSKTTRTTTNQAKPSQALFEKQQQQQQRRRQQKAGTGSCLRGRLDGTASPGGRVARSGCCKPSPGQSPFAQSSPRREAGKTPSNLSFSFRFRPEAKKDPRSVAQKGKMNSPATSCFLLALALLQLADTVLASCPAVCQCPLEVPRCAPGVGLVLDGCGCCKVCAKQLNEDCSKTQPCDHTKGLECNFGASSTAPKGICRAHSEGRPCEYNSKIYQNGESFQPNCKHQCTCIDGAVGCIPLCPQELSLPNLGCPNPRLVKIPGQCCEEWVCDDTKDTLEDLEGFFSKEFGVDPSEGELTRNNELIAIVKGGLKMLPVFESEPRSHSFENPKCIVQTTSWSQCSKTCGAGVSTRVTNDNPDCRLVKETRICEVRPCGQPSYDSLKKGKKCTKTRRSPEPVKFTYAGCSSVKKYRPKYCGSCVDSRCCTPQQTRTVKIRFRCDDGETFTKNVMMIQSCRCNYNCPHANEAYPNYRLFNDIHKFRD</sequence>
<dbReference type="GO" id="GO:0005615">
    <property type="term" value="C:extracellular space"/>
    <property type="evidence" value="ECO:0007669"/>
    <property type="project" value="TreeGrafter"/>
</dbReference>
<feature type="region of interest" description="Disordered" evidence="12">
    <location>
        <begin position="178"/>
        <end position="288"/>
    </location>
</feature>
<dbReference type="PANTHER" id="PTHR11348">
    <property type="entry name" value="CONNECTIVE TISSUE GROWTH FACTOR-RELATED"/>
    <property type="match status" value="1"/>
</dbReference>
<accession>A0A9Q1B3C7</accession>
<feature type="compositionally biased region" description="Polar residues" evidence="12">
    <location>
        <begin position="186"/>
        <end position="195"/>
    </location>
</feature>
<dbReference type="SUPFAM" id="SSF57184">
    <property type="entry name" value="Growth factor receptor domain"/>
    <property type="match status" value="1"/>
</dbReference>
<dbReference type="GO" id="GO:0007155">
    <property type="term" value="P:cell adhesion"/>
    <property type="evidence" value="ECO:0007669"/>
    <property type="project" value="TreeGrafter"/>
</dbReference>
<dbReference type="SMART" id="SM00041">
    <property type="entry name" value="CT"/>
    <property type="match status" value="1"/>
</dbReference>
<dbReference type="GO" id="GO:0031012">
    <property type="term" value="C:extracellular matrix"/>
    <property type="evidence" value="ECO:0007669"/>
    <property type="project" value="TreeGrafter"/>
</dbReference>
<evidence type="ECO:0000256" key="7">
    <source>
        <dbReference type="ARBA" id="ARBA00023183"/>
    </source>
</evidence>
<feature type="compositionally biased region" description="Basic and acidic residues" evidence="12">
    <location>
        <begin position="272"/>
        <end position="281"/>
    </location>
</feature>
<dbReference type="Pfam" id="PF00093">
    <property type="entry name" value="VWC"/>
    <property type="match status" value="1"/>
</dbReference>
<dbReference type="PROSITE" id="PS50092">
    <property type="entry name" value="TSP1"/>
    <property type="match status" value="1"/>
</dbReference>
<evidence type="ECO:0000256" key="5">
    <source>
        <dbReference type="ARBA" id="ARBA00022729"/>
    </source>
</evidence>
<evidence type="ECO:0000256" key="8">
    <source>
        <dbReference type="ARBA" id="ARBA00039941"/>
    </source>
</evidence>
<proteinExistence type="inferred from homology"/>
<evidence type="ECO:0000259" key="15">
    <source>
        <dbReference type="PROSITE" id="PS51323"/>
    </source>
</evidence>
<evidence type="ECO:0000259" key="14">
    <source>
        <dbReference type="PROSITE" id="PS50184"/>
    </source>
</evidence>
<dbReference type="Gene3D" id="2.10.70.10">
    <property type="entry name" value="Complement Module, domain 1"/>
    <property type="match status" value="1"/>
</dbReference>
<dbReference type="Pfam" id="PF00219">
    <property type="entry name" value="IGFBP"/>
    <property type="match status" value="1"/>
</dbReference>
<evidence type="ECO:0000256" key="6">
    <source>
        <dbReference type="ARBA" id="ARBA00023157"/>
    </source>
</evidence>
<dbReference type="InterPro" id="IPR009030">
    <property type="entry name" value="Growth_fac_rcpt_cys_sf"/>
</dbReference>
<dbReference type="Pfam" id="PF19035">
    <property type="entry name" value="TSP1_CCN"/>
    <property type="match status" value="1"/>
</dbReference>
<dbReference type="InterPro" id="IPR043973">
    <property type="entry name" value="TSP1_CCN"/>
</dbReference>
<dbReference type="InterPro" id="IPR017891">
    <property type="entry name" value="Insulin_GF-bd_Cys-rich_CS"/>
</dbReference>
<dbReference type="PROSITE" id="PS50184">
    <property type="entry name" value="VWFC_2"/>
    <property type="match status" value="1"/>
</dbReference>
<keyword evidence="17" id="KW-1185">Reference proteome</keyword>
<comment type="caution">
    <text evidence="16">The sequence shown here is derived from an EMBL/GenBank/DDBJ whole genome shotgun (WGS) entry which is preliminary data.</text>
</comment>
<comment type="subcellular location">
    <subcellularLocation>
        <location evidence="1">Secreted</location>
    </subcellularLocation>
</comment>
<dbReference type="OrthoDB" id="365605at2759"/>
<feature type="domain" description="IGFBP N-terminal" evidence="15">
    <location>
        <begin position="310"/>
        <end position="382"/>
    </location>
</feature>
<feature type="domain" description="CTCK" evidence="13">
    <location>
        <begin position="569"/>
        <end position="643"/>
    </location>
</feature>
<keyword evidence="7" id="KW-0340">Growth factor binding</keyword>
<feature type="compositionally biased region" description="Polar residues" evidence="12">
    <location>
        <begin position="245"/>
        <end position="254"/>
    </location>
</feature>
<dbReference type="EMBL" id="JAPFRF010000005">
    <property type="protein sequence ID" value="KAJ7332536.1"/>
    <property type="molecule type" value="Genomic_DNA"/>
</dbReference>
<dbReference type="AlphaFoldDB" id="A0A9Q1B3C7"/>
<dbReference type="InterPro" id="IPR006207">
    <property type="entry name" value="Cys_knot_C"/>
</dbReference>
<feature type="compositionally biased region" description="Basic and acidic residues" evidence="12">
    <location>
        <begin position="157"/>
        <end position="166"/>
    </location>
</feature>
<protein>
    <recommendedName>
        <fullName evidence="8">CCN family member 1</fullName>
    </recommendedName>
    <alternativeName>
        <fullName evidence="10">Cellular communication network factor 1</fullName>
    </alternativeName>
    <alternativeName>
        <fullName evidence="9">Protein CYR61</fullName>
    </alternativeName>
</protein>
<dbReference type="SUPFAM" id="SSF57603">
    <property type="entry name" value="FnI-like domain"/>
    <property type="match status" value="1"/>
</dbReference>
<evidence type="ECO:0000256" key="9">
    <source>
        <dbReference type="ARBA" id="ARBA00042204"/>
    </source>
</evidence>
<evidence type="ECO:0000256" key="2">
    <source>
        <dbReference type="ARBA" id="ARBA00008125"/>
    </source>
</evidence>